<keyword evidence="2" id="KW-1185">Reference proteome</keyword>
<accession>A0ABV4M0M6</accession>
<dbReference type="Proteomes" id="UP001569200">
    <property type="component" value="Unassembled WGS sequence"/>
</dbReference>
<dbReference type="EMBL" id="JBGOOW010000083">
    <property type="protein sequence ID" value="MEZ8184045.1"/>
    <property type="molecule type" value="Genomic_DNA"/>
</dbReference>
<protein>
    <submittedName>
        <fullName evidence="1">Uncharacterized protein</fullName>
    </submittedName>
</protein>
<reference evidence="1 2" key="1">
    <citation type="submission" date="2024-06" db="EMBL/GenBank/DDBJ databases">
        <authorList>
            <person name="Steensen K."/>
            <person name="Seneca J."/>
            <person name="Bartlau N."/>
            <person name="Yu A.X."/>
            <person name="Polz M.F."/>
        </authorList>
    </citation>
    <scope>NUCLEOTIDE SEQUENCE [LARGE SCALE GENOMIC DNA]</scope>
    <source>
        <strain evidence="1 2">1F145</strain>
    </source>
</reference>
<gene>
    <name evidence="1" type="ORF">ACED33_25615</name>
</gene>
<evidence type="ECO:0000313" key="1">
    <source>
        <dbReference type="EMBL" id="MEZ8184045.1"/>
    </source>
</evidence>
<name>A0ABV4M0M6_VIBSP</name>
<comment type="caution">
    <text evidence="1">The sequence shown here is derived from an EMBL/GenBank/DDBJ whole genome shotgun (WGS) entry which is preliminary data.</text>
</comment>
<proteinExistence type="predicted"/>
<evidence type="ECO:0000313" key="2">
    <source>
        <dbReference type="Proteomes" id="UP001569200"/>
    </source>
</evidence>
<organism evidence="1 2">
    <name type="scientific">Vibrio splendidus</name>
    <dbReference type="NCBI Taxonomy" id="29497"/>
    <lineage>
        <taxon>Bacteria</taxon>
        <taxon>Pseudomonadati</taxon>
        <taxon>Pseudomonadota</taxon>
        <taxon>Gammaproteobacteria</taxon>
        <taxon>Vibrionales</taxon>
        <taxon>Vibrionaceae</taxon>
        <taxon>Vibrio</taxon>
    </lineage>
</organism>
<sequence>MKQGSISDEAWYKLSADDKGSLAAIRNHYIKHSKCSEQLSIDLELVDRSYEAMGHRFRSRINKSVCEYGRYVGELDGVFLTIQSAIRTYYSSDFFPETTGDALSQHKFYRSQRSKATKFSVEAFGKLERVVDWVSHTATTVYEQDELVQLRKDLKDIELVLERHFKRTDLIDRCPSRAESFVLSVCNHLVWEANIKPTKPLASSGDKSPLLRFIEVFFPTEGQAALSSIYEKQKRLSEENRIGGKFIPVNRGQKEPSFILKLPTTPV</sequence>
<dbReference type="RefSeq" id="WP_371691498.1">
    <property type="nucleotide sequence ID" value="NZ_JBGOOW010000083.1"/>
</dbReference>